<name>G2XZL0_BOTF4</name>
<dbReference type="EMBL" id="FQ790278">
    <property type="protein sequence ID" value="CCD45897.1"/>
    <property type="molecule type" value="Genomic_DNA"/>
</dbReference>
<dbReference type="eggNOG" id="ENOG502SRDU">
    <property type="taxonomic scope" value="Eukaryota"/>
</dbReference>
<accession>G2XZL0</accession>
<feature type="compositionally biased region" description="Basic and acidic residues" evidence="1">
    <location>
        <begin position="99"/>
        <end position="117"/>
    </location>
</feature>
<reference evidence="4" key="1">
    <citation type="journal article" date="2011" name="PLoS Genet.">
        <title>Genomic analysis of the necrotrophic fungal pathogens Sclerotinia sclerotiorum and Botrytis cinerea.</title>
        <authorList>
            <person name="Amselem J."/>
            <person name="Cuomo C.A."/>
            <person name="van Kan J.A."/>
            <person name="Viaud M."/>
            <person name="Benito E.P."/>
            <person name="Couloux A."/>
            <person name="Coutinho P.M."/>
            <person name="de Vries R.P."/>
            <person name="Dyer P.S."/>
            <person name="Fillinger S."/>
            <person name="Fournier E."/>
            <person name="Gout L."/>
            <person name="Hahn M."/>
            <person name="Kohn L."/>
            <person name="Lapalu N."/>
            <person name="Plummer K.M."/>
            <person name="Pradier J.M."/>
            <person name="Quevillon E."/>
            <person name="Sharon A."/>
            <person name="Simon A."/>
            <person name="ten Have A."/>
            <person name="Tudzynski B."/>
            <person name="Tudzynski P."/>
            <person name="Wincker P."/>
            <person name="Andrew M."/>
            <person name="Anthouard V."/>
            <person name="Beever R.E."/>
            <person name="Beffa R."/>
            <person name="Benoit I."/>
            <person name="Bouzid O."/>
            <person name="Brault B."/>
            <person name="Chen Z."/>
            <person name="Choquer M."/>
            <person name="Collemare J."/>
            <person name="Cotton P."/>
            <person name="Danchin E.G."/>
            <person name="Da Silva C."/>
            <person name="Gautier A."/>
            <person name="Giraud C."/>
            <person name="Giraud T."/>
            <person name="Gonzalez C."/>
            <person name="Grossetete S."/>
            <person name="Guldener U."/>
            <person name="Henrissat B."/>
            <person name="Howlett B.J."/>
            <person name="Kodira C."/>
            <person name="Kretschmer M."/>
            <person name="Lappartient A."/>
            <person name="Leroch M."/>
            <person name="Levis C."/>
            <person name="Mauceli E."/>
            <person name="Neuveglise C."/>
            <person name="Oeser B."/>
            <person name="Pearson M."/>
            <person name="Poulain J."/>
            <person name="Poussereau N."/>
            <person name="Quesneville H."/>
            <person name="Rascle C."/>
            <person name="Schumacher J."/>
            <person name="Segurens B."/>
            <person name="Sexton A."/>
            <person name="Silva E."/>
            <person name="Sirven C."/>
            <person name="Soanes D.M."/>
            <person name="Talbot N.J."/>
            <person name="Templeton M."/>
            <person name="Yandava C."/>
            <person name="Yarden O."/>
            <person name="Zeng Q."/>
            <person name="Rollins J.A."/>
            <person name="Lebrun M.H."/>
            <person name="Dickman M."/>
        </authorList>
    </citation>
    <scope>NUCLEOTIDE SEQUENCE [LARGE SCALE GENOMIC DNA]</scope>
    <source>
        <strain evidence="4">T4</strain>
    </source>
</reference>
<dbReference type="PROSITE" id="PS50090">
    <property type="entry name" value="MYB_LIKE"/>
    <property type="match status" value="1"/>
</dbReference>
<evidence type="ECO:0000259" key="2">
    <source>
        <dbReference type="PROSITE" id="PS50090"/>
    </source>
</evidence>
<feature type="region of interest" description="Disordered" evidence="1">
    <location>
        <begin position="139"/>
        <end position="159"/>
    </location>
</feature>
<dbReference type="InterPro" id="IPR009057">
    <property type="entry name" value="Homeodomain-like_sf"/>
</dbReference>
<dbReference type="OrthoDB" id="5334491at2759"/>
<dbReference type="Proteomes" id="UP000008177">
    <property type="component" value="Unplaced contigs"/>
</dbReference>
<dbReference type="Pfam" id="PF13921">
    <property type="entry name" value="Myb_DNA-bind_6"/>
    <property type="match status" value="1"/>
</dbReference>
<feature type="domain" description="Myb-like" evidence="2">
    <location>
        <begin position="212"/>
        <end position="265"/>
    </location>
</feature>
<feature type="region of interest" description="Disordered" evidence="1">
    <location>
        <begin position="99"/>
        <end position="118"/>
    </location>
</feature>
<proteinExistence type="predicted"/>
<organism evidence="3 4">
    <name type="scientific">Botryotinia fuckeliana (strain T4)</name>
    <name type="common">Noble rot fungus</name>
    <name type="synonym">Botrytis cinerea</name>
    <dbReference type="NCBI Taxonomy" id="999810"/>
    <lineage>
        <taxon>Eukaryota</taxon>
        <taxon>Fungi</taxon>
        <taxon>Dikarya</taxon>
        <taxon>Ascomycota</taxon>
        <taxon>Pezizomycotina</taxon>
        <taxon>Leotiomycetes</taxon>
        <taxon>Helotiales</taxon>
        <taxon>Sclerotiniaceae</taxon>
        <taxon>Botrytis</taxon>
    </lineage>
</organism>
<dbReference type="Gene3D" id="1.10.10.60">
    <property type="entry name" value="Homeodomain-like"/>
    <property type="match status" value="1"/>
</dbReference>
<dbReference type="InParanoid" id="G2XZL0"/>
<evidence type="ECO:0000256" key="1">
    <source>
        <dbReference type="SAM" id="MobiDB-lite"/>
    </source>
</evidence>
<evidence type="ECO:0000313" key="4">
    <source>
        <dbReference type="Proteomes" id="UP000008177"/>
    </source>
</evidence>
<dbReference type="SUPFAM" id="SSF46689">
    <property type="entry name" value="Homeodomain-like"/>
    <property type="match status" value="1"/>
</dbReference>
<protein>
    <recommendedName>
        <fullName evidence="2">Myb-like domain-containing protein</fullName>
    </recommendedName>
</protein>
<feature type="region of interest" description="Disordered" evidence="1">
    <location>
        <begin position="60"/>
        <end position="87"/>
    </location>
</feature>
<dbReference type="InterPro" id="IPR001005">
    <property type="entry name" value="SANT/Myb"/>
</dbReference>
<dbReference type="AlphaFoldDB" id="G2XZL0"/>
<evidence type="ECO:0000313" key="3">
    <source>
        <dbReference type="EMBL" id="CCD45897.1"/>
    </source>
</evidence>
<dbReference type="HOGENOM" id="CLU_049367_0_0_1"/>
<feature type="compositionally biased region" description="Basic and acidic residues" evidence="1">
    <location>
        <begin position="201"/>
        <end position="220"/>
    </location>
</feature>
<gene>
    <name evidence="3" type="ORF">BofuT4_P049150.1</name>
</gene>
<feature type="region of interest" description="Disordered" evidence="1">
    <location>
        <begin position="197"/>
        <end position="220"/>
    </location>
</feature>
<sequence>MLLPSAFACGDSSQALSQPSRNHNLLFASPPLSPSPSLSPTPTISNLFQSCRALQSMLTTPTQLPSPPTLHAEIPSSPPPGTSHPRLRLRIPSTAKRVVPETGDRKRISKRTPREVSRGINKRRRETDDDMIYERMDGVSEQEHENSTLRAPSTPKRRRRIAPEVLPLGLERSDFHTLRLAEMENPEHEGAFVFSAGGDSQHLESEARRSGEEKKDAENWSREEDRMLVELVLEKLKLSKSDWQDCARSLGKDRGNVGKRWKSLMGAGEVGLKGRRKTRTKLHSTWSVLGLRKDISELESHVYLQALDALIGKGGGTLKWRSATVLGLEWAELHRSYG</sequence>